<reference evidence="1" key="1">
    <citation type="journal article" date="2019" name="Nat. Med.">
        <title>A library of human gut bacterial isolates paired with longitudinal multiomics data enables mechanistic microbiome research.</title>
        <authorList>
            <person name="Poyet M."/>
            <person name="Groussin M."/>
            <person name="Gibbons S.M."/>
            <person name="Avila-Pacheco J."/>
            <person name="Jiang X."/>
            <person name="Kearney S.M."/>
            <person name="Perrotta A.R."/>
            <person name="Berdy B."/>
            <person name="Zhao S."/>
            <person name="Lieberman T.D."/>
            <person name="Swanson P.K."/>
            <person name="Smith M."/>
            <person name="Roesemann S."/>
            <person name="Alexander J.E."/>
            <person name="Rich S.A."/>
            <person name="Livny J."/>
            <person name="Vlamakis H."/>
            <person name="Clish C."/>
            <person name="Bullock K."/>
            <person name="Deik A."/>
            <person name="Scott J."/>
            <person name="Pierce K.A."/>
            <person name="Xavier R.J."/>
            <person name="Alm E.J."/>
        </authorList>
    </citation>
    <scope>NUCLEOTIDE SEQUENCE</scope>
    <source>
        <strain evidence="1">BIOML-A18</strain>
    </source>
</reference>
<dbReference type="RefSeq" id="WP_154236499.1">
    <property type="nucleotide sequence ID" value="NZ_WKNS01000002.1"/>
</dbReference>
<comment type="caution">
    <text evidence="1">The sequence shown here is derived from an EMBL/GenBank/DDBJ whole genome shotgun (WGS) entry which is preliminary data.</text>
</comment>
<protein>
    <submittedName>
        <fullName evidence="1">Uncharacterized protein</fullName>
    </submittedName>
</protein>
<proteinExistence type="predicted"/>
<gene>
    <name evidence="1" type="ORF">GKC89_01485</name>
</gene>
<dbReference type="EMBL" id="WKOD01000002">
    <property type="protein sequence ID" value="MSA67810.1"/>
    <property type="molecule type" value="Genomic_DNA"/>
</dbReference>
<evidence type="ECO:0000313" key="1">
    <source>
        <dbReference type="EMBL" id="MSA67810.1"/>
    </source>
</evidence>
<organism evidence="1">
    <name type="scientific">Ligilactobacillus ruminis</name>
    <dbReference type="NCBI Taxonomy" id="1623"/>
    <lineage>
        <taxon>Bacteria</taxon>
        <taxon>Bacillati</taxon>
        <taxon>Bacillota</taxon>
        <taxon>Bacilli</taxon>
        <taxon>Lactobacillales</taxon>
        <taxon>Lactobacillaceae</taxon>
        <taxon>Ligilactobacillus</taxon>
    </lineage>
</organism>
<dbReference type="AlphaFoldDB" id="A0A6A8GT88"/>
<sequence>MKKAKKQQDVEDILSIIVSKIFIRLIEGETFGEIAGAGYIYDNMVNLLCGIYKLTFEETKEVMERWKFDSVFRDWKERFGNADDKRLHDCR</sequence>
<accession>A0A6A8GT88</accession>
<name>A0A6A8GT88_9LACO</name>